<dbReference type="Proteomes" id="UP000267524">
    <property type="component" value="Unassembled WGS sequence"/>
</dbReference>
<protein>
    <submittedName>
        <fullName evidence="2">SH3 domain-containing protein</fullName>
    </submittedName>
</protein>
<dbReference type="RefSeq" id="WP_122546717.1">
    <property type="nucleotide sequence ID" value="NZ_QWIV01000013.1"/>
</dbReference>
<evidence type="ECO:0000313" key="2">
    <source>
        <dbReference type="EMBL" id="RMZ59594.1"/>
    </source>
</evidence>
<dbReference type="EMBL" id="QWIV01000013">
    <property type="protein sequence ID" value="RMZ59594.1"/>
    <property type="molecule type" value="Genomic_DNA"/>
</dbReference>
<dbReference type="InterPro" id="IPR003646">
    <property type="entry name" value="SH3-like_bac-type"/>
</dbReference>
<keyword evidence="3" id="KW-1185">Reference proteome</keyword>
<dbReference type="AlphaFoldDB" id="A0A3M7LC13"/>
<evidence type="ECO:0000313" key="3">
    <source>
        <dbReference type="Proteomes" id="UP000267524"/>
    </source>
</evidence>
<evidence type="ECO:0000259" key="1">
    <source>
        <dbReference type="PROSITE" id="PS51781"/>
    </source>
</evidence>
<dbReference type="SMART" id="SM00287">
    <property type="entry name" value="SH3b"/>
    <property type="match status" value="1"/>
</dbReference>
<proteinExistence type="predicted"/>
<reference evidence="2 3" key="1">
    <citation type="submission" date="2018-08" db="EMBL/GenBank/DDBJ databases">
        <title>Chryseobacterium nematophagum: a novel matrix digesting pathogen of nematodes.</title>
        <authorList>
            <person name="Page A."/>
            <person name="Roberts M."/>
            <person name="Felix M.-A."/>
            <person name="Weir W."/>
        </authorList>
    </citation>
    <scope>NUCLEOTIDE SEQUENCE [LARGE SCALE GENOMIC DNA]</scope>
    <source>
        <strain evidence="2 3">JUb275</strain>
    </source>
</reference>
<dbReference type="Gene3D" id="2.30.30.40">
    <property type="entry name" value="SH3 Domains"/>
    <property type="match status" value="1"/>
</dbReference>
<sequence length="383" mass="45062">MKSLIIYSIISSLLFISCNGQDKKNENQQLNNDKKMDVFKEAPYNKLDEGDGTKSNYDDLSFEFINKAKKILEQRKFQFLSDESFNQKILEIYGFNLKEYKNSIFVLRPSMFPEIALKKDKFIFLQDANTNDVDFVNPELLYHYNSYIFHNSSVSYVWLQAHYPEILNDLFIHYGYNKDKKLIESIFKKFNFNSLADVEELIFTDSNSGKFLKKQIFDDIETIIYKGRVEDFSYAKEGDGYIKIGEIIEKISSSPNEYIEPAKIIAYLFERELRVGIQGDIESYMNKNSQYQSNLEKSNFYELPTLKDYVKYVYQKNINDNIYTIQDPDGYTNLRKDKNTSSEVLQKIKSGEHIEVLDDSGDWYFVKTIEGEKGYVHKSRIKK</sequence>
<gene>
    <name evidence="2" type="ORF">D1632_08155</name>
</gene>
<dbReference type="Pfam" id="PF08239">
    <property type="entry name" value="SH3_3"/>
    <property type="match status" value="1"/>
</dbReference>
<feature type="domain" description="SH3b" evidence="1">
    <location>
        <begin position="320"/>
        <end position="383"/>
    </location>
</feature>
<accession>A0A3M7LC13</accession>
<comment type="caution">
    <text evidence="2">The sequence shown here is derived from an EMBL/GenBank/DDBJ whole genome shotgun (WGS) entry which is preliminary data.</text>
</comment>
<dbReference type="PROSITE" id="PS51257">
    <property type="entry name" value="PROKAR_LIPOPROTEIN"/>
    <property type="match status" value="1"/>
</dbReference>
<organism evidence="2 3">
    <name type="scientific">Chryseobacterium nematophagum</name>
    <dbReference type="NCBI Taxonomy" id="2305228"/>
    <lineage>
        <taxon>Bacteria</taxon>
        <taxon>Pseudomonadati</taxon>
        <taxon>Bacteroidota</taxon>
        <taxon>Flavobacteriia</taxon>
        <taxon>Flavobacteriales</taxon>
        <taxon>Weeksellaceae</taxon>
        <taxon>Chryseobacterium group</taxon>
        <taxon>Chryseobacterium</taxon>
    </lineage>
</organism>
<dbReference type="PROSITE" id="PS51781">
    <property type="entry name" value="SH3B"/>
    <property type="match status" value="1"/>
</dbReference>
<name>A0A3M7LC13_9FLAO</name>